<dbReference type="eggNOG" id="KOG3538">
    <property type="taxonomic scope" value="Eukaryota"/>
</dbReference>
<dbReference type="InterPro" id="IPR052065">
    <property type="entry name" value="Compl_asym_regulator"/>
</dbReference>
<dbReference type="FunFam" id="2.20.100.10:FF:000002">
    <property type="entry name" value="Unc-5 netrin receptor C"/>
    <property type="match status" value="1"/>
</dbReference>
<feature type="domain" description="VWFC" evidence="6">
    <location>
        <begin position="168"/>
        <end position="223"/>
    </location>
</feature>
<sequence length="593" mass="64456">PVHCGWSSWTAWTPCDQTCGTGLHERFRSPNNPPASNGGQLCVGFSRQVETCVLTQCPVDGNWSPWTTWTECSQSCVGGSRYRQRTCDSPAPEYGGLTLNVTSPPSPEECPPGMEYVGEESCGTTCPRTCAELSSQVMCTSECLDGCRCPHGKLLQDEVCIDPAECRCYYEGREYDIGAVIKVEPCQNCTCIQGNMVCSQDPCPGRSCGWSHWTPWSDCSVTCSNGTQYRYRTCSNPPPPEGCQGDAEEHTSCDAGPCVYDGNWSPWSPWTSCSKTCDMGFTARHRECNNPPPSNGGAYCVGLGSEAKTCTLEECPVPQCENITGSFFDECGPSCPRSCEDIEHCYWSCEPGCYCPEGLVLNENRTACVQPAECYCLDVETDKRYPPGATIQKNCNECVCQNGRFECTDEPCPIDGDWCPWTNWMGCTRTCGFSMQHRYRTCSCPEPAHGGAMCQGTQTTAMGIGIQKEMSSCDVPTLCPTDGHWSPWSTWSGCQECVPGSETRTRTCTNPPPENNGQPCQGTSTQSRTCHLDPVEYKTCVGGKVYQTCPQQCPRTCGDLQDGVTCETTACVPDCGCPEGQVDLGGVCVLLSG</sequence>
<dbReference type="InterPro" id="IPR036084">
    <property type="entry name" value="Ser_inhib-like_sf"/>
</dbReference>
<evidence type="ECO:0000256" key="4">
    <source>
        <dbReference type="ARBA" id="ARBA00022737"/>
    </source>
</evidence>
<evidence type="ECO:0000256" key="5">
    <source>
        <dbReference type="ARBA" id="ARBA00023157"/>
    </source>
</evidence>
<gene>
    <name evidence="7" type="ORF">BRAFLDRAFT_247279</name>
</gene>
<feature type="non-terminal residue" evidence="7">
    <location>
        <position position="1"/>
    </location>
</feature>
<dbReference type="Gene3D" id="2.10.25.10">
    <property type="entry name" value="Laminin"/>
    <property type="match status" value="2"/>
</dbReference>
<keyword evidence="3" id="KW-0732">Signal</keyword>
<dbReference type="SMART" id="SM00209">
    <property type="entry name" value="TSP1"/>
    <property type="match status" value="6"/>
</dbReference>
<dbReference type="EMBL" id="GG666726">
    <property type="protein sequence ID" value="EEN42465.1"/>
    <property type="molecule type" value="Genomic_DNA"/>
</dbReference>
<name>C3ZYD4_BRAFL</name>
<dbReference type="Pfam" id="PF01826">
    <property type="entry name" value="TIL"/>
    <property type="match status" value="3"/>
</dbReference>
<evidence type="ECO:0000256" key="1">
    <source>
        <dbReference type="ARBA" id="ARBA00004613"/>
    </source>
</evidence>
<dbReference type="CDD" id="cd19941">
    <property type="entry name" value="TIL"/>
    <property type="match status" value="3"/>
</dbReference>
<dbReference type="Gene3D" id="2.10.70.10">
    <property type="entry name" value="Complement Module, domain 1"/>
    <property type="match status" value="1"/>
</dbReference>
<dbReference type="PANTHER" id="PTHR22906:SF43">
    <property type="entry name" value="PROPERDIN"/>
    <property type="match status" value="1"/>
</dbReference>
<dbReference type="Pfam" id="PF23244">
    <property type="entry name" value="VWF"/>
    <property type="match status" value="1"/>
</dbReference>
<dbReference type="SUPFAM" id="SSF57567">
    <property type="entry name" value="Serine protease inhibitors"/>
    <property type="match status" value="3"/>
</dbReference>
<evidence type="ECO:0000313" key="7">
    <source>
        <dbReference type="EMBL" id="EEN42465.1"/>
    </source>
</evidence>
<dbReference type="InterPro" id="IPR002919">
    <property type="entry name" value="TIL_dom"/>
</dbReference>
<dbReference type="STRING" id="7739.C3ZYD4"/>
<dbReference type="Gene3D" id="2.20.100.10">
    <property type="entry name" value="Thrombospondin type-1 (TSP1) repeat"/>
    <property type="match status" value="6"/>
</dbReference>
<feature type="domain" description="VWFC" evidence="6">
    <location>
        <begin position="376"/>
        <end position="431"/>
    </location>
</feature>
<dbReference type="AlphaFoldDB" id="C3ZYD4"/>
<dbReference type="SUPFAM" id="SSF82895">
    <property type="entry name" value="TSP-1 type 1 repeat"/>
    <property type="match status" value="6"/>
</dbReference>
<accession>C3ZYD4</accession>
<keyword evidence="4" id="KW-0677">Repeat</keyword>
<dbReference type="FunFam" id="2.20.100.10:FF:000007">
    <property type="entry name" value="Thrombospondin 1"/>
    <property type="match status" value="1"/>
</dbReference>
<evidence type="ECO:0000256" key="3">
    <source>
        <dbReference type="ARBA" id="ARBA00022729"/>
    </source>
</evidence>
<reference evidence="7" key="1">
    <citation type="journal article" date="2008" name="Nature">
        <title>The amphioxus genome and the evolution of the chordate karyotype.</title>
        <authorList>
            <consortium name="US DOE Joint Genome Institute (JGI-PGF)"/>
            <person name="Putnam N.H."/>
            <person name="Butts T."/>
            <person name="Ferrier D.E.K."/>
            <person name="Furlong R.F."/>
            <person name="Hellsten U."/>
            <person name="Kawashima T."/>
            <person name="Robinson-Rechavi M."/>
            <person name="Shoguchi E."/>
            <person name="Terry A."/>
            <person name="Yu J.-K."/>
            <person name="Benito-Gutierrez E.L."/>
            <person name="Dubchak I."/>
            <person name="Garcia-Fernandez J."/>
            <person name="Gibson-Brown J.J."/>
            <person name="Grigoriev I.V."/>
            <person name="Horton A.C."/>
            <person name="de Jong P.J."/>
            <person name="Jurka J."/>
            <person name="Kapitonov V.V."/>
            <person name="Kohara Y."/>
            <person name="Kuroki Y."/>
            <person name="Lindquist E."/>
            <person name="Lucas S."/>
            <person name="Osoegawa K."/>
            <person name="Pennacchio L.A."/>
            <person name="Salamov A.A."/>
            <person name="Satou Y."/>
            <person name="Sauka-Spengler T."/>
            <person name="Schmutz J."/>
            <person name="Shin-I T."/>
            <person name="Toyoda A."/>
            <person name="Bronner-Fraser M."/>
            <person name="Fujiyama A."/>
            <person name="Holland L.Z."/>
            <person name="Holland P.W.H."/>
            <person name="Satoh N."/>
            <person name="Rokhsar D.S."/>
        </authorList>
    </citation>
    <scope>NUCLEOTIDE SEQUENCE [LARGE SCALE GENOMIC DNA]</scope>
    <source>
        <strain evidence="7">S238N-H82</strain>
        <tissue evidence="7">Testes</tissue>
    </source>
</reference>
<keyword evidence="2" id="KW-0964">Secreted</keyword>
<dbReference type="Pfam" id="PF00090">
    <property type="entry name" value="TSP_1"/>
    <property type="match status" value="6"/>
</dbReference>
<dbReference type="PROSITE" id="PS50092">
    <property type="entry name" value="TSP1"/>
    <property type="match status" value="6"/>
</dbReference>
<dbReference type="InterPro" id="IPR001007">
    <property type="entry name" value="VWF_dom"/>
</dbReference>
<proteinExistence type="predicted"/>
<dbReference type="InParanoid" id="C3ZYD4"/>
<dbReference type="PANTHER" id="PTHR22906">
    <property type="entry name" value="PROPERDIN"/>
    <property type="match status" value="1"/>
</dbReference>
<dbReference type="FunFam" id="2.20.100.10:FF:000001">
    <property type="entry name" value="semaphorin-5A isoform X1"/>
    <property type="match status" value="3"/>
</dbReference>
<evidence type="ECO:0000259" key="6">
    <source>
        <dbReference type="SMART" id="SM00215"/>
    </source>
</evidence>
<dbReference type="InterPro" id="IPR036383">
    <property type="entry name" value="TSP1_rpt_sf"/>
</dbReference>
<organism>
    <name type="scientific">Branchiostoma floridae</name>
    <name type="common">Florida lancelet</name>
    <name type="synonym">Amphioxus</name>
    <dbReference type="NCBI Taxonomy" id="7739"/>
    <lineage>
        <taxon>Eukaryota</taxon>
        <taxon>Metazoa</taxon>
        <taxon>Chordata</taxon>
        <taxon>Cephalochordata</taxon>
        <taxon>Leptocardii</taxon>
        <taxon>Amphioxiformes</taxon>
        <taxon>Branchiostomatidae</taxon>
        <taxon>Branchiostoma</taxon>
    </lineage>
</organism>
<protein>
    <recommendedName>
        <fullName evidence="6">VWFC domain-containing protein</fullName>
    </recommendedName>
</protein>
<keyword evidence="5" id="KW-1015">Disulfide bond</keyword>
<dbReference type="InterPro" id="IPR000884">
    <property type="entry name" value="TSP1_rpt"/>
</dbReference>
<dbReference type="SMART" id="SM00215">
    <property type="entry name" value="VWC_out"/>
    <property type="match status" value="2"/>
</dbReference>
<dbReference type="PRINTS" id="PR01705">
    <property type="entry name" value="TSP1REPEAT"/>
</dbReference>
<comment type="subcellular location">
    <subcellularLocation>
        <location evidence="1">Secreted</location>
    </subcellularLocation>
</comment>
<evidence type="ECO:0000256" key="2">
    <source>
        <dbReference type="ARBA" id="ARBA00022525"/>
    </source>
</evidence>